<dbReference type="EMBL" id="JACHBW010000013">
    <property type="protein sequence ID" value="MBB6104623.1"/>
    <property type="molecule type" value="Genomic_DNA"/>
</dbReference>
<accession>A0A7W9WV93</accession>
<evidence type="ECO:0000313" key="2">
    <source>
        <dbReference type="EMBL" id="MBB6104623.1"/>
    </source>
</evidence>
<gene>
    <name evidence="2" type="ORF">F4827_004482</name>
</gene>
<proteinExistence type="predicted"/>
<keyword evidence="1" id="KW-0472">Membrane</keyword>
<sequence>MCFILQGVPAQARFAFSSLAAASVGSGGFWRIRRLWRFEFARMVHLIIRNPYQSARGFIISTSANGGVKLHAAATSIKPSNHQAIRQ</sequence>
<comment type="caution">
    <text evidence="2">The sequence shown here is derived from an EMBL/GenBank/DDBJ whole genome shotgun (WGS) entry which is preliminary data.</text>
</comment>
<keyword evidence="3" id="KW-1185">Reference proteome</keyword>
<keyword evidence="1" id="KW-1133">Transmembrane helix</keyword>
<name>A0A7W9WV93_9BURK</name>
<dbReference type="Proteomes" id="UP000571554">
    <property type="component" value="Unassembled WGS sequence"/>
</dbReference>
<evidence type="ECO:0000313" key="3">
    <source>
        <dbReference type="Proteomes" id="UP000571554"/>
    </source>
</evidence>
<keyword evidence="1" id="KW-0812">Transmembrane</keyword>
<dbReference type="RefSeq" id="WP_183727027.1">
    <property type="nucleotide sequence ID" value="NZ_JACHBW010000013.1"/>
</dbReference>
<reference evidence="2 3" key="1">
    <citation type="submission" date="2020-08" db="EMBL/GenBank/DDBJ databases">
        <title>Above-ground endophytic microbial communities from plants in different locations in the United States.</title>
        <authorList>
            <person name="Frank C."/>
        </authorList>
    </citation>
    <scope>NUCLEOTIDE SEQUENCE [LARGE SCALE GENOMIC DNA]</scope>
    <source>
        <strain evidence="2 3">WP4_2_2</strain>
    </source>
</reference>
<evidence type="ECO:0000256" key="1">
    <source>
        <dbReference type="SAM" id="Phobius"/>
    </source>
</evidence>
<dbReference type="AlphaFoldDB" id="A0A7W9WV93"/>
<protein>
    <submittedName>
        <fullName evidence="2">Uncharacterized protein</fullName>
    </submittedName>
</protein>
<feature type="transmembrane region" description="Helical" evidence="1">
    <location>
        <begin position="12"/>
        <end position="32"/>
    </location>
</feature>
<organism evidence="2 3">
    <name type="scientific">Paraburkholderia bannensis</name>
    <dbReference type="NCBI Taxonomy" id="765414"/>
    <lineage>
        <taxon>Bacteria</taxon>
        <taxon>Pseudomonadati</taxon>
        <taxon>Pseudomonadota</taxon>
        <taxon>Betaproteobacteria</taxon>
        <taxon>Burkholderiales</taxon>
        <taxon>Burkholderiaceae</taxon>
        <taxon>Paraburkholderia</taxon>
    </lineage>
</organism>